<reference evidence="4 5" key="1">
    <citation type="submission" date="2013-10" db="EMBL/GenBank/DDBJ databases">
        <title>Salinisphaera orenii MK-B5 Genome Sequencing.</title>
        <authorList>
            <person name="Lai Q."/>
            <person name="Li C."/>
            <person name="Shao Z."/>
        </authorList>
    </citation>
    <scope>NUCLEOTIDE SEQUENCE [LARGE SCALE GENOMIC DNA]</scope>
    <source>
        <strain evidence="4 5">MK-B5</strain>
    </source>
</reference>
<dbReference type="AlphaFoldDB" id="A0A423PID4"/>
<proteinExistence type="inferred from homology"/>
<dbReference type="InterPro" id="IPR007544">
    <property type="entry name" value="ENCAP"/>
</dbReference>
<evidence type="ECO:0000256" key="2">
    <source>
        <dbReference type="ARBA" id="ARBA00033743"/>
    </source>
</evidence>
<protein>
    <submittedName>
        <fullName evidence="4">Bacteriocin</fullName>
    </submittedName>
</protein>
<evidence type="ECO:0000313" key="4">
    <source>
        <dbReference type="EMBL" id="ROO25303.1"/>
    </source>
</evidence>
<comment type="subcellular location">
    <subcellularLocation>
        <location evidence="1">Encapsulin nanocompartment</location>
    </subcellularLocation>
</comment>
<dbReference type="Proteomes" id="UP000283993">
    <property type="component" value="Unassembled WGS sequence"/>
</dbReference>
<dbReference type="PANTHER" id="PTHR37165">
    <property type="entry name" value="PEPTIDASE U56 FAMILY"/>
    <property type="match status" value="1"/>
</dbReference>
<dbReference type="Pfam" id="PF04454">
    <property type="entry name" value="Linocin_M18"/>
    <property type="match status" value="1"/>
</dbReference>
<dbReference type="PIRSF" id="PIRSF019254">
    <property type="entry name" value="CFP29"/>
    <property type="match status" value="1"/>
</dbReference>
<accession>A0A423PID4</accession>
<dbReference type="GO" id="GO:0140737">
    <property type="term" value="C:encapsulin nanocompartment"/>
    <property type="evidence" value="ECO:0007669"/>
    <property type="project" value="UniProtKB-SubCell"/>
</dbReference>
<comment type="caution">
    <text evidence="4">The sequence shown here is derived from an EMBL/GenBank/DDBJ whole genome shotgun (WGS) entry which is preliminary data.</text>
</comment>
<comment type="similarity">
    <text evidence="2">Belongs to the encapsulin family. Family 1 subfamily.</text>
</comment>
<sequence length="271" mass="29435">MNHLHRELAPITPAAWAEIEDEARQTLKRMLAGRKLFDFEGPHGWDRAAVNLGRVRALDAAPEPAARIRQRQVQPLIEARIPFEMDRDELEAAARGAPDIDLDAVTEAARRAALMEDGALFNGYAAAGITGVMETAEHRPLTIADDDYGQYPGLVAEATDALRSAGVDGTYAIALGPRCYTELTRTTQQGYPVMEHVRRILKGPIVWAPAVDGAVVMSMRGGDFVLHVGQDFSIGYSSHSESSVSLYIQESFTSLVFGPEAAVPLRHADSG</sequence>
<gene>
    <name evidence="4" type="ORF">SAOR_12130</name>
</gene>
<organism evidence="4 5">
    <name type="scientific">Salinisphaera orenii MK-B5</name>
    <dbReference type="NCBI Taxonomy" id="856730"/>
    <lineage>
        <taxon>Bacteria</taxon>
        <taxon>Pseudomonadati</taxon>
        <taxon>Pseudomonadota</taxon>
        <taxon>Gammaproteobacteria</taxon>
        <taxon>Salinisphaerales</taxon>
        <taxon>Salinisphaeraceae</taxon>
        <taxon>Salinisphaera</taxon>
    </lineage>
</organism>
<evidence type="ECO:0000256" key="1">
    <source>
        <dbReference type="ARBA" id="ARBA00033738"/>
    </source>
</evidence>
<dbReference type="RefSeq" id="WP_123631668.1">
    <property type="nucleotide sequence ID" value="NZ_AYKH01000034.1"/>
</dbReference>
<keyword evidence="3" id="KW-1284">Encapsulin nanocompartment</keyword>
<dbReference type="EMBL" id="AYKH01000034">
    <property type="protein sequence ID" value="ROO25303.1"/>
    <property type="molecule type" value="Genomic_DNA"/>
</dbReference>
<dbReference type="PANTHER" id="PTHR37165:SF1">
    <property type="entry name" value="TYPE 1 ENCAPSULIN SHELL PROTEIN"/>
    <property type="match status" value="1"/>
</dbReference>
<dbReference type="NCBIfam" id="NF041155">
    <property type="entry name" value="encap_f1"/>
    <property type="match status" value="1"/>
</dbReference>
<keyword evidence="5" id="KW-1185">Reference proteome</keyword>
<evidence type="ECO:0000313" key="5">
    <source>
        <dbReference type="Proteomes" id="UP000283993"/>
    </source>
</evidence>
<dbReference type="Gene3D" id="3.30.2320.10">
    <property type="entry name" value="hypothetical protein PF0899 domain"/>
    <property type="match status" value="1"/>
</dbReference>
<dbReference type="Gene3D" id="3.30.2400.30">
    <property type="match status" value="1"/>
</dbReference>
<evidence type="ECO:0000256" key="3">
    <source>
        <dbReference type="ARBA" id="ARBA00033787"/>
    </source>
</evidence>
<name>A0A423PID4_9GAMM</name>
<dbReference type="InterPro" id="IPR051429">
    <property type="entry name" value="Encapsulin_nc"/>
</dbReference>